<dbReference type="Gene3D" id="1.10.510.10">
    <property type="entry name" value="Transferase(Phosphotransferase) domain 1"/>
    <property type="match status" value="1"/>
</dbReference>
<proteinExistence type="predicted"/>
<dbReference type="SUPFAM" id="SSF56112">
    <property type="entry name" value="Protein kinase-like (PK-like)"/>
    <property type="match status" value="1"/>
</dbReference>
<dbReference type="PANTHER" id="PTHR13902">
    <property type="entry name" value="SERINE/THREONINE-PROTEIN KINASE WNK WITH NO LYSINE -RELATED"/>
    <property type="match status" value="1"/>
</dbReference>
<evidence type="ECO:0000259" key="2">
    <source>
        <dbReference type="PROSITE" id="PS50011"/>
    </source>
</evidence>
<dbReference type="AlphaFoldDB" id="A0ABD2PTM8"/>
<dbReference type="InterPro" id="IPR011009">
    <property type="entry name" value="Kinase-like_dom_sf"/>
</dbReference>
<dbReference type="PROSITE" id="PS50011">
    <property type="entry name" value="PROTEIN_KINASE_DOM"/>
    <property type="match status" value="1"/>
</dbReference>
<dbReference type="InterPro" id="IPR000719">
    <property type="entry name" value="Prot_kinase_dom"/>
</dbReference>
<accession>A0ABD2PTM8</accession>
<dbReference type="Pfam" id="PF00069">
    <property type="entry name" value="Pkinase"/>
    <property type="match status" value="1"/>
</dbReference>
<evidence type="ECO:0000256" key="1">
    <source>
        <dbReference type="SAM" id="MobiDB-lite"/>
    </source>
</evidence>
<feature type="compositionally biased region" description="Polar residues" evidence="1">
    <location>
        <begin position="31"/>
        <end position="40"/>
    </location>
</feature>
<comment type="caution">
    <text evidence="3">The sequence shown here is derived from an EMBL/GenBank/DDBJ whole genome shotgun (WGS) entry which is preliminary data.</text>
</comment>
<reference evidence="3 4" key="1">
    <citation type="submission" date="2024-11" db="EMBL/GenBank/DDBJ databases">
        <title>Adaptive evolution of stress response genes in parasites aligns with host niche diversity.</title>
        <authorList>
            <person name="Hahn C."/>
            <person name="Resl P."/>
        </authorList>
    </citation>
    <scope>NUCLEOTIDE SEQUENCE [LARGE SCALE GENOMIC DNA]</scope>
    <source>
        <strain evidence="3">EGGRZ-B1_66</strain>
        <tissue evidence="3">Body</tissue>
    </source>
</reference>
<feature type="region of interest" description="Disordered" evidence="1">
    <location>
        <begin position="1"/>
        <end position="70"/>
    </location>
</feature>
<dbReference type="EMBL" id="JBJKFK010004260">
    <property type="protein sequence ID" value="KAL3309126.1"/>
    <property type="molecule type" value="Genomic_DNA"/>
</dbReference>
<dbReference type="SMART" id="SM00220">
    <property type="entry name" value="S_TKc"/>
    <property type="match status" value="1"/>
</dbReference>
<name>A0ABD2PTM8_9PLAT</name>
<feature type="domain" description="Protein kinase" evidence="2">
    <location>
        <begin position="98"/>
        <end position="375"/>
    </location>
</feature>
<gene>
    <name evidence="3" type="ORF">Ciccas_012329</name>
</gene>
<protein>
    <recommendedName>
        <fullName evidence="2">Protein kinase domain-containing protein</fullName>
    </recommendedName>
</protein>
<keyword evidence="4" id="KW-1185">Reference proteome</keyword>
<evidence type="ECO:0000313" key="3">
    <source>
        <dbReference type="EMBL" id="KAL3309126.1"/>
    </source>
</evidence>
<dbReference type="InterPro" id="IPR008271">
    <property type="entry name" value="Ser/Thr_kinase_AS"/>
</dbReference>
<evidence type="ECO:0000313" key="4">
    <source>
        <dbReference type="Proteomes" id="UP001626550"/>
    </source>
</evidence>
<organism evidence="3 4">
    <name type="scientific">Cichlidogyrus casuarinus</name>
    <dbReference type="NCBI Taxonomy" id="1844966"/>
    <lineage>
        <taxon>Eukaryota</taxon>
        <taxon>Metazoa</taxon>
        <taxon>Spiralia</taxon>
        <taxon>Lophotrochozoa</taxon>
        <taxon>Platyhelminthes</taxon>
        <taxon>Monogenea</taxon>
        <taxon>Monopisthocotylea</taxon>
        <taxon>Dactylogyridea</taxon>
        <taxon>Ancyrocephalidae</taxon>
        <taxon>Cichlidogyrus</taxon>
    </lineage>
</organism>
<dbReference type="InterPro" id="IPR050588">
    <property type="entry name" value="WNK_Ser-Thr_kinase"/>
</dbReference>
<dbReference type="PROSITE" id="PS00108">
    <property type="entry name" value="PROTEIN_KINASE_ST"/>
    <property type="match status" value="1"/>
</dbReference>
<feature type="non-terminal residue" evidence="3">
    <location>
        <position position="384"/>
    </location>
</feature>
<dbReference type="Proteomes" id="UP001626550">
    <property type="component" value="Unassembled WGS sequence"/>
</dbReference>
<sequence length="384" mass="44716">MSVSQDQIKTKKVKIIDPNNPGSDEDEPLNIQDSISNEKATPSIPELSESEVQAQLKRKEELKKEREKKKQVEMMKKLQVELDAKLKASAKSKCGRWIKHNLKIGEGGYKFVYRGYDTVEGRNIAWCEFKPEHLDTKEKRQTMYKETEIMLKMNHPHIVRCFDVVREWIKVEDPNNPLEVKGIVIIQELMEEGTLKHVIKKNFSEGQCILKFSLITRWWHQILDALRYMHHKIDPCIIHRDLKAENCFLFAVQDEEYLSVKIGDFGLATDIKNSARQTMLGTPGFMAPEIFEERYDEKVDIYAFGMLMLEVMTNRSPFDECHTLIKTLIKTMSGIGPDNLRLLSNPQLLEVIYACIHPLPSFRPTAEELYFHPLFQRYQEGEVL</sequence>
<feature type="compositionally biased region" description="Basic and acidic residues" evidence="1">
    <location>
        <begin position="57"/>
        <end position="70"/>
    </location>
</feature>
<dbReference type="Gene3D" id="3.30.200.20">
    <property type="entry name" value="Phosphorylase Kinase, domain 1"/>
    <property type="match status" value="1"/>
</dbReference>